<dbReference type="SUPFAM" id="SSF55424">
    <property type="entry name" value="FAD/NAD-linked reductases, dimerisation (C-terminal) domain"/>
    <property type="match status" value="1"/>
</dbReference>
<evidence type="ECO:0000313" key="2">
    <source>
        <dbReference type="Proteomes" id="UP000321361"/>
    </source>
</evidence>
<accession>A0A510WD96</accession>
<proteinExistence type="predicted"/>
<name>A0A510WD96_ENTTH</name>
<comment type="caution">
    <text evidence="1">The sequence shown here is derived from an EMBL/GenBank/DDBJ whole genome shotgun (WGS) entry which is preliminary data.</text>
</comment>
<evidence type="ECO:0000313" key="1">
    <source>
        <dbReference type="EMBL" id="GEK36907.1"/>
    </source>
</evidence>
<dbReference type="AlphaFoldDB" id="A0A510WD96"/>
<protein>
    <submittedName>
        <fullName evidence="1">Uncharacterized protein</fullName>
    </submittedName>
</protein>
<dbReference type="Proteomes" id="UP000321361">
    <property type="component" value="Unassembled WGS sequence"/>
</dbReference>
<sequence>MIGAQLQSKSSVFRLLDLLTIAIEQQWTLQQLEAHELFFQPEYRTPETILTEMSGSSYED</sequence>
<dbReference type="InterPro" id="IPR016156">
    <property type="entry name" value="FAD/NAD-linked_Rdtase_dimer_sf"/>
</dbReference>
<dbReference type="EMBL" id="BJUG01000005">
    <property type="protein sequence ID" value="GEK36907.1"/>
    <property type="molecule type" value="Genomic_DNA"/>
</dbReference>
<organism evidence="1 2">
    <name type="scientific">Enterococcus thailandicus</name>
    <dbReference type="NCBI Taxonomy" id="417368"/>
    <lineage>
        <taxon>Bacteria</taxon>
        <taxon>Bacillati</taxon>
        <taxon>Bacillota</taxon>
        <taxon>Bacilli</taxon>
        <taxon>Lactobacillales</taxon>
        <taxon>Enterococcaceae</taxon>
        <taxon>Enterococcus</taxon>
    </lineage>
</organism>
<dbReference type="Gene3D" id="3.30.390.30">
    <property type="match status" value="1"/>
</dbReference>
<reference evidence="1 2" key="1">
    <citation type="submission" date="2019-07" db="EMBL/GenBank/DDBJ databases">
        <title>Whole genome shotgun sequence of Enterococcus thailandicus NBRC 101867.</title>
        <authorList>
            <person name="Hosoyama A."/>
            <person name="Uohara A."/>
            <person name="Ohji S."/>
            <person name="Ichikawa N."/>
        </authorList>
    </citation>
    <scope>NUCLEOTIDE SEQUENCE [LARGE SCALE GENOMIC DNA]</scope>
    <source>
        <strain evidence="1 2">NBRC 101867</strain>
    </source>
</reference>
<gene>
    <name evidence="1" type="ORF">ETH01_11940</name>
</gene>